<proteinExistence type="predicted"/>
<organism evidence="1 2">
    <name type="scientific">Demequina sediminis</name>
    <dbReference type="NCBI Taxonomy" id="1930058"/>
    <lineage>
        <taxon>Bacteria</taxon>
        <taxon>Bacillati</taxon>
        <taxon>Actinomycetota</taxon>
        <taxon>Actinomycetes</taxon>
        <taxon>Micrococcales</taxon>
        <taxon>Demequinaceae</taxon>
        <taxon>Demequina</taxon>
    </lineage>
</organism>
<evidence type="ECO:0008006" key="3">
    <source>
        <dbReference type="Google" id="ProtNLM"/>
    </source>
</evidence>
<dbReference type="SUPFAM" id="SSF53448">
    <property type="entry name" value="Nucleotide-diphospho-sugar transferases"/>
    <property type="match status" value="1"/>
</dbReference>
<sequence length="271" mass="29341">MPESALTREVPAYRTDKLRPRNHQYAVCVFVINEGDKVRAQLRRMQDVAPAADVIVADGGSTDGSLDLSYLESVGVTALLTKLGPGKLSAQMRMAFDFCLEQGYAGVVVIDGNGKDGVEAIPTFLELLESGVDHVQGSRFIPGGRAINTPLSRLVGLKVLHAPLISLASGVRQTDTTNGFRAYSARLLGDAEVDTFRDVFVTYELHYHLAIEAGRLPRFATAETPVTRTYPKGKVPTKISPIRGNAHVLGVLFRAVAGRYRSTRSQEATTA</sequence>
<dbReference type="EMBL" id="BAABRR010000002">
    <property type="protein sequence ID" value="GAA5518230.1"/>
    <property type="molecule type" value="Genomic_DNA"/>
</dbReference>
<dbReference type="InterPro" id="IPR029044">
    <property type="entry name" value="Nucleotide-diphossugar_trans"/>
</dbReference>
<reference evidence="1 2" key="1">
    <citation type="submission" date="2024-02" db="EMBL/GenBank/DDBJ databases">
        <title>Lysinimicrobium sediminis NBRC 112286.</title>
        <authorList>
            <person name="Ichikawa N."/>
            <person name="Katano-Makiyama Y."/>
            <person name="Hidaka K."/>
        </authorList>
    </citation>
    <scope>NUCLEOTIDE SEQUENCE [LARGE SCALE GENOMIC DNA]</scope>
    <source>
        <strain evidence="1 2">NBRC 112286</strain>
    </source>
</reference>
<gene>
    <name evidence="1" type="ORF">Lsed01_00652</name>
</gene>
<protein>
    <recommendedName>
        <fullName evidence="3">Glycosyltransferase family 2 protein</fullName>
    </recommendedName>
</protein>
<dbReference type="Proteomes" id="UP001426770">
    <property type="component" value="Unassembled WGS sequence"/>
</dbReference>
<name>A0ABP9WEH0_9MICO</name>
<evidence type="ECO:0000313" key="2">
    <source>
        <dbReference type="Proteomes" id="UP001426770"/>
    </source>
</evidence>
<dbReference type="CDD" id="cd04179">
    <property type="entry name" value="DPM_DPG-synthase_like"/>
    <property type="match status" value="1"/>
</dbReference>
<evidence type="ECO:0000313" key="1">
    <source>
        <dbReference type="EMBL" id="GAA5518230.1"/>
    </source>
</evidence>
<dbReference type="Gene3D" id="3.90.550.10">
    <property type="entry name" value="Spore Coat Polysaccharide Biosynthesis Protein SpsA, Chain A"/>
    <property type="match status" value="1"/>
</dbReference>
<accession>A0ABP9WEH0</accession>
<comment type="caution">
    <text evidence="1">The sequence shown here is derived from an EMBL/GenBank/DDBJ whole genome shotgun (WGS) entry which is preliminary data.</text>
</comment>
<keyword evidence="2" id="KW-1185">Reference proteome</keyword>